<dbReference type="AlphaFoldDB" id="A0A0E9WAR0"/>
<dbReference type="EMBL" id="GBXM01021206">
    <property type="protein sequence ID" value="JAH87371.1"/>
    <property type="molecule type" value="Transcribed_RNA"/>
</dbReference>
<sequence>MLTWKWHRRYMCCMKEGDLSDKNDPRLGVPRRVVIVTYAVLYGKYQSD</sequence>
<proteinExistence type="predicted"/>
<reference evidence="1" key="1">
    <citation type="submission" date="2014-11" db="EMBL/GenBank/DDBJ databases">
        <authorList>
            <person name="Amaro Gonzalez C."/>
        </authorList>
    </citation>
    <scope>NUCLEOTIDE SEQUENCE</scope>
</reference>
<accession>A0A0E9WAR0</accession>
<organism evidence="1">
    <name type="scientific">Anguilla anguilla</name>
    <name type="common">European freshwater eel</name>
    <name type="synonym">Muraena anguilla</name>
    <dbReference type="NCBI Taxonomy" id="7936"/>
    <lineage>
        <taxon>Eukaryota</taxon>
        <taxon>Metazoa</taxon>
        <taxon>Chordata</taxon>
        <taxon>Craniata</taxon>
        <taxon>Vertebrata</taxon>
        <taxon>Euteleostomi</taxon>
        <taxon>Actinopterygii</taxon>
        <taxon>Neopterygii</taxon>
        <taxon>Teleostei</taxon>
        <taxon>Anguilliformes</taxon>
        <taxon>Anguillidae</taxon>
        <taxon>Anguilla</taxon>
    </lineage>
</organism>
<reference evidence="1" key="2">
    <citation type="journal article" date="2015" name="Fish Shellfish Immunol.">
        <title>Early steps in the European eel (Anguilla anguilla)-Vibrio vulnificus interaction in the gills: Role of the RtxA13 toxin.</title>
        <authorList>
            <person name="Callol A."/>
            <person name="Pajuelo D."/>
            <person name="Ebbesson L."/>
            <person name="Teles M."/>
            <person name="MacKenzie S."/>
            <person name="Amaro C."/>
        </authorList>
    </citation>
    <scope>NUCLEOTIDE SEQUENCE</scope>
</reference>
<name>A0A0E9WAR0_ANGAN</name>
<protein>
    <submittedName>
        <fullName evidence="1">Uncharacterized protein</fullName>
    </submittedName>
</protein>
<evidence type="ECO:0000313" key="1">
    <source>
        <dbReference type="EMBL" id="JAH87371.1"/>
    </source>
</evidence>